<dbReference type="Gramene" id="PRQ22574">
    <property type="protein sequence ID" value="PRQ22574"/>
    <property type="gene ID" value="RchiOBHm_Chr6g0251811"/>
</dbReference>
<dbReference type="AlphaFoldDB" id="A0A2P6PKX1"/>
<name>A0A2P6PKX1_ROSCH</name>
<dbReference type="SUPFAM" id="SSF50978">
    <property type="entry name" value="WD40 repeat-like"/>
    <property type="match status" value="1"/>
</dbReference>
<reference evidence="4 5" key="1">
    <citation type="journal article" date="2018" name="Nat. Genet.">
        <title>The Rosa genome provides new insights in the design of modern roses.</title>
        <authorList>
            <person name="Bendahmane M."/>
        </authorList>
    </citation>
    <scope>NUCLEOTIDE SEQUENCE [LARGE SCALE GENOMIC DNA]</scope>
    <source>
        <strain evidence="5">cv. Old Blush</strain>
    </source>
</reference>
<keyword evidence="5" id="KW-1185">Reference proteome</keyword>
<comment type="caution">
    <text evidence="4">The sequence shown here is derived from an EMBL/GenBank/DDBJ whole genome shotgun (WGS) entry which is preliminary data.</text>
</comment>
<evidence type="ECO:0000256" key="3">
    <source>
        <dbReference type="PROSITE-ProRule" id="PRU00221"/>
    </source>
</evidence>
<dbReference type="PANTHER" id="PTHR22850">
    <property type="entry name" value="WD40 REPEAT FAMILY"/>
    <property type="match status" value="1"/>
</dbReference>
<evidence type="ECO:0000256" key="2">
    <source>
        <dbReference type="ARBA" id="ARBA00022737"/>
    </source>
</evidence>
<protein>
    <submittedName>
        <fullName evidence="4">Putative transcription factor WD40-like family</fullName>
    </submittedName>
</protein>
<evidence type="ECO:0000256" key="1">
    <source>
        <dbReference type="ARBA" id="ARBA00022574"/>
    </source>
</evidence>
<feature type="repeat" description="WD" evidence="3">
    <location>
        <begin position="4"/>
        <end position="46"/>
    </location>
</feature>
<dbReference type="Gene3D" id="2.130.10.10">
    <property type="entry name" value="YVTN repeat-like/Quinoprotein amine dehydrogenase"/>
    <property type="match status" value="1"/>
</dbReference>
<dbReference type="InterPro" id="IPR050459">
    <property type="entry name" value="WD_repeat_RBAP46/RBAP48/MSI1"/>
</dbReference>
<organism evidence="4 5">
    <name type="scientific">Rosa chinensis</name>
    <name type="common">China rose</name>
    <dbReference type="NCBI Taxonomy" id="74649"/>
    <lineage>
        <taxon>Eukaryota</taxon>
        <taxon>Viridiplantae</taxon>
        <taxon>Streptophyta</taxon>
        <taxon>Embryophyta</taxon>
        <taxon>Tracheophyta</taxon>
        <taxon>Spermatophyta</taxon>
        <taxon>Magnoliopsida</taxon>
        <taxon>eudicotyledons</taxon>
        <taxon>Gunneridae</taxon>
        <taxon>Pentapetalae</taxon>
        <taxon>rosids</taxon>
        <taxon>fabids</taxon>
        <taxon>Rosales</taxon>
        <taxon>Rosaceae</taxon>
        <taxon>Rosoideae</taxon>
        <taxon>Rosoideae incertae sedis</taxon>
        <taxon>Rosa</taxon>
    </lineage>
</organism>
<keyword evidence="2" id="KW-0677">Repeat</keyword>
<evidence type="ECO:0000313" key="4">
    <source>
        <dbReference type="EMBL" id="PRQ22574.1"/>
    </source>
</evidence>
<sequence length="67" mass="7785">MHVFERHESVVNDVSWHLKNENLFGSFGDDCPLMIWDLRTNQAQDSVKVHEKEDLHGSHCHSINVQS</sequence>
<proteinExistence type="predicted"/>
<keyword evidence="1 3" id="KW-0853">WD repeat</keyword>
<gene>
    <name evidence="4" type="ORF">RchiOBHm_Chr6g0251811</name>
</gene>
<dbReference type="InterPro" id="IPR001680">
    <property type="entry name" value="WD40_rpt"/>
</dbReference>
<dbReference type="InterPro" id="IPR036322">
    <property type="entry name" value="WD40_repeat_dom_sf"/>
</dbReference>
<dbReference type="PROSITE" id="PS50082">
    <property type="entry name" value="WD_REPEATS_2"/>
    <property type="match status" value="1"/>
</dbReference>
<dbReference type="EMBL" id="PDCK01000044">
    <property type="protein sequence ID" value="PRQ22574.1"/>
    <property type="molecule type" value="Genomic_DNA"/>
</dbReference>
<evidence type="ECO:0000313" key="5">
    <source>
        <dbReference type="Proteomes" id="UP000238479"/>
    </source>
</evidence>
<dbReference type="STRING" id="74649.A0A2P6PKX1"/>
<accession>A0A2P6PKX1</accession>
<dbReference type="Proteomes" id="UP000238479">
    <property type="component" value="Chromosome 6"/>
</dbReference>
<dbReference type="InterPro" id="IPR015943">
    <property type="entry name" value="WD40/YVTN_repeat-like_dom_sf"/>
</dbReference>